<name>A0A0V0R3E0_PSEPJ</name>
<dbReference type="OMA" id="IAREKAW"/>
<comment type="caution">
    <text evidence="2">The sequence shown here is derived from an EMBL/GenBank/DDBJ whole genome shotgun (WGS) entry which is preliminary data.</text>
</comment>
<dbReference type="Proteomes" id="UP000054937">
    <property type="component" value="Unassembled WGS sequence"/>
</dbReference>
<keyword evidence="1" id="KW-0812">Transmembrane</keyword>
<organism evidence="2 3">
    <name type="scientific">Pseudocohnilembus persalinus</name>
    <name type="common">Ciliate</name>
    <dbReference type="NCBI Taxonomy" id="266149"/>
    <lineage>
        <taxon>Eukaryota</taxon>
        <taxon>Sar</taxon>
        <taxon>Alveolata</taxon>
        <taxon>Ciliophora</taxon>
        <taxon>Intramacronucleata</taxon>
        <taxon>Oligohymenophorea</taxon>
        <taxon>Scuticociliatia</taxon>
        <taxon>Philasterida</taxon>
        <taxon>Pseudocohnilembidae</taxon>
        <taxon>Pseudocohnilembus</taxon>
    </lineage>
</organism>
<protein>
    <submittedName>
        <fullName evidence="2">Uncharacterized protein</fullName>
    </submittedName>
</protein>
<gene>
    <name evidence="2" type="ORF">PPERSA_01904</name>
</gene>
<evidence type="ECO:0000256" key="1">
    <source>
        <dbReference type="SAM" id="Phobius"/>
    </source>
</evidence>
<keyword evidence="1" id="KW-0472">Membrane</keyword>
<evidence type="ECO:0000313" key="3">
    <source>
        <dbReference type="Proteomes" id="UP000054937"/>
    </source>
</evidence>
<reference evidence="2 3" key="1">
    <citation type="journal article" date="2015" name="Sci. Rep.">
        <title>Genome of the facultative scuticociliatosis pathogen Pseudocohnilembus persalinus provides insight into its virulence through horizontal gene transfer.</title>
        <authorList>
            <person name="Xiong J."/>
            <person name="Wang G."/>
            <person name="Cheng J."/>
            <person name="Tian M."/>
            <person name="Pan X."/>
            <person name="Warren A."/>
            <person name="Jiang C."/>
            <person name="Yuan D."/>
            <person name="Miao W."/>
        </authorList>
    </citation>
    <scope>NUCLEOTIDE SEQUENCE [LARGE SCALE GENOMIC DNA]</scope>
    <source>
        <strain evidence="2">36N120E</strain>
    </source>
</reference>
<dbReference type="OrthoDB" id="284567at2759"/>
<feature type="transmembrane region" description="Helical" evidence="1">
    <location>
        <begin position="64"/>
        <end position="86"/>
    </location>
</feature>
<proteinExistence type="predicted"/>
<keyword evidence="1" id="KW-1133">Transmembrane helix</keyword>
<sequence length="119" mass="14442">MVYTKVLFNNIKEYTPSFIKTIPYRQTVKPTFVKQAQVVTRFNADPRMKRFWRFFRSNVQLYPWVWQLFILGISYGFYASCYYPWLTVYQAKNQERTIDAAIAREKAWAKKQEEAEEEE</sequence>
<dbReference type="AlphaFoldDB" id="A0A0V0R3E0"/>
<dbReference type="InParanoid" id="A0A0V0R3E0"/>
<dbReference type="EMBL" id="LDAU01000055">
    <property type="protein sequence ID" value="KRX09017.1"/>
    <property type="molecule type" value="Genomic_DNA"/>
</dbReference>
<evidence type="ECO:0000313" key="2">
    <source>
        <dbReference type="EMBL" id="KRX09017.1"/>
    </source>
</evidence>
<keyword evidence="3" id="KW-1185">Reference proteome</keyword>
<accession>A0A0V0R3E0</accession>